<evidence type="ECO:0000313" key="2">
    <source>
        <dbReference type="EMBL" id="TCO68053.1"/>
    </source>
</evidence>
<sequence length="51" mass="5925">MKLLKLISILFGICVVAMVIPVLLWVLIPIGFICWEPILISVYEIYDYLKK</sequence>
<comment type="caution">
    <text evidence="2">The sequence shown here is derived from an EMBL/GenBank/DDBJ whole genome shotgun (WGS) entry which is preliminary data.</text>
</comment>
<dbReference type="AlphaFoldDB" id="A0A4R2K4G2"/>
<dbReference type="Proteomes" id="UP000294919">
    <property type="component" value="Unassembled WGS sequence"/>
</dbReference>
<accession>A0A4R2K4G2</accession>
<proteinExistence type="predicted"/>
<keyword evidence="1" id="KW-1133">Transmembrane helix</keyword>
<name>A0A4R2K4G2_9FIRM</name>
<protein>
    <submittedName>
        <fullName evidence="2">Uncharacterized protein</fullName>
    </submittedName>
</protein>
<organism evidence="2 3">
    <name type="scientific">Marinisporobacter balticus</name>
    <dbReference type="NCBI Taxonomy" id="2018667"/>
    <lineage>
        <taxon>Bacteria</taxon>
        <taxon>Bacillati</taxon>
        <taxon>Bacillota</taxon>
        <taxon>Clostridia</taxon>
        <taxon>Peptostreptococcales</taxon>
        <taxon>Thermotaleaceae</taxon>
        <taxon>Marinisporobacter</taxon>
    </lineage>
</organism>
<keyword evidence="3" id="KW-1185">Reference proteome</keyword>
<gene>
    <name evidence="2" type="ORF">EV214_1503</name>
</gene>
<reference evidence="2 3" key="1">
    <citation type="submission" date="2019-03" db="EMBL/GenBank/DDBJ databases">
        <title>Genomic Encyclopedia of Type Strains, Phase IV (KMG-IV): sequencing the most valuable type-strain genomes for metagenomic binning, comparative biology and taxonomic classification.</title>
        <authorList>
            <person name="Goeker M."/>
        </authorList>
    </citation>
    <scope>NUCLEOTIDE SEQUENCE [LARGE SCALE GENOMIC DNA]</scope>
    <source>
        <strain evidence="2 3">DSM 102940</strain>
    </source>
</reference>
<evidence type="ECO:0000256" key="1">
    <source>
        <dbReference type="SAM" id="Phobius"/>
    </source>
</evidence>
<keyword evidence="1" id="KW-0472">Membrane</keyword>
<dbReference type="RefSeq" id="WP_165916469.1">
    <property type="nucleotide sequence ID" value="NZ_SLWV01000050.1"/>
</dbReference>
<dbReference type="EMBL" id="SLWV01000050">
    <property type="protein sequence ID" value="TCO68053.1"/>
    <property type="molecule type" value="Genomic_DNA"/>
</dbReference>
<feature type="transmembrane region" description="Helical" evidence="1">
    <location>
        <begin position="6"/>
        <end position="28"/>
    </location>
</feature>
<keyword evidence="1" id="KW-0812">Transmembrane</keyword>
<evidence type="ECO:0000313" key="3">
    <source>
        <dbReference type="Proteomes" id="UP000294919"/>
    </source>
</evidence>